<evidence type="ECO:0000256" key="8">
    <source>
        <dbReference type="ARBA" id="ARBA00023326"/>
    </source>
</evidence>
<dbReference type="InterPro" id="IPR001360">
    <property type="entry name" value="Glyco_hydro_1"/>
</dbReference>
<keyword evidence="6" id="KW-0119">Carbohydrate metabolism</keyword>
<organism evidence="13">
    <name type="scientific">Sphingomonas sp. 2F2</name>
    <dbReference type="NCBI Taxonomy" id="989339"/>
    <lineage>
        <taxon>Bacteria</taxon>
        <taxon>Pseudomonadati</taxon>
        <taxon>Pseudomonadota</taxon>
        <taxon>Alphaproteobacteria</taxon>
        <taxon>Sphingomonadales</taxon>
        <taxon>Sphingomonadaceae</taxon>
        <taxon>Sphingomonas</taxon>
    </lineage>
</organism>
<dbReference type="SUPFAM" id="SSF51445">
    <property type="entry name" value="(Trans)glycosidases"/>
    <property type="match status" value="1"/>
</dbReference>
<evidence type="ECO:0000256" key="5">
    <source>
        <dbReference type="ARBA" id="ARBA00023001"/>
    </source>
</evidence>
<dbReference type="InterPro" id="IPR018120">
    <property type="entry name" value="Glyco_hydro_1_AS"/>
</dbReference>
<evidence type="ECO:0000313" key="13">
    <source>
        <dbReference type="EMBL" id="ADY18331.1"/>
    </source>
</evidence>
<evidence type="ECO:0000256" key="4">
    <source>
        <dbReference type="ARBA" id="ARBA00022801"/>
    </source>
</evidence>
<keyword evidence="4 12" id="KW-0378">Hydrolase</keyword>
<dbReference type="InterPro" id="IPR033132">
    <property type="entry name" value="GH_1_N_CS"/>
</dbReference>
<sequence>MSNPFPDDFLWGCATAAYQIEGSPLADGAGASIWQRFSHDPRLMAAKGDTGDVACDHYNRMADDVALMKRLGLKAYRFSVAWGRVLPDGIGQVNEAGLGFYERLVDTLLANGIEPLCTLYHWDLPAALDDRGGWLNRDSADWFADYGRVLFERLDGRVTKWVTLNEPWVVTDGGYLHGALAPGHRNVFEAPIASRNLMRAHGAAVKAYREIGKHEIGLVVNLEPKYPASDSPEDQAATARAAAYMNRQYLDPAIHGTNPAELADIFGDAWVDWSAEDLALAEQPIDFVGVNYYTRNVTKADDSFPVRAGMVVQPQATYTTTGWEVFGQGLTDVLLWVKDKYGDPAIYITENGAAFYDPPAASQGRVEDPLRAAYLREHITAVGKAIEQGARIKGYMLWSLFDNLEWSLGYSKRFGIVHVNFETQERTFKDSAKLYSEVIATNGACLG</sequence>
<feature type="active site" description="Nucleophile" evidence="9 11">
    <location>
        <position position="350"/>
    </location>
</feature>
<dbReference type="FunFam" id="3.20.20.80:FF:000004">
    <property type="entry name" value="Beta-glucosidase 6-phospho-beta-glucosidase"/>
    <property type="match status" value="1"/>
</dbReference>
<evidence type="ECO:0000256" key="10">
    <source>
        <dbReference type="PIRSR" id="PIRSR617736-2"/>
    </source>
</evidence>
<dbReference type="EMBL" id="JF308485">
    <property type="protein sequence ID" value="ADY18331.1"/>
    <property type="molecule type" value="Genomic_DNA"/>
</dbReference>
<dbReference type="InterPro" id="IPR017736">
    <property type="entry name" value="Glyco_hydro_1_beta-glucosidase"/>
</dbReference>
<evidence type="ECO:0000256" key="2">
    <source>
        <dbReference type="ARBA" id="ARBA00010838"/>
    </source>
</evidence>
<feature type="binding site" evidence="10">
    <location>
        <begin position="405"/>
        <end position="406"/>
    </location>
    <ligand>
        <name>substrate</name>
    </ligand>
</feature>
<evidence type="ECO:0000256" key="1">
    <source>
        <dbReference type="ARBA" id="ARBA00000448"/>
    </source>
</evidence>
<feature type="binding site" evidence="10">
    <location>
        <position position="19"/>
    </location>
    <ligand>
        <name>substrate</name>
    </ligand>
</feature>
<accession>F1JZ12</accession>
<dbReference type="GO" id="GO:0005829">
    <property type="term" value="C:cytosol"/>
    <property type="evidence" value="ECO:0007669"/>
    <property type="project" value="TreeGrafter"/>
</dbReference>
<dbReference type="PROSITE" id="PS00653">
    <property type="entry name" value="GLYCOSYL_HYDROL_F1_2"/>
    <property type="match status" value="1"/>
</dbReference>
<reference evidence="13" key="2">
    <citation type="submission" date="2011-02" db="EMBL/GenBank/DDBJ databases">
        <authorList>
            <person name="Lee S.-T."/>
            <person name="Wang L."/>
            <person name="Lee H.-G."/>
            <person name="Im W.-T."/>
        </authorList>
    </citation>
    <scope>NUCLEOTIDE SEQUENCE</scope>
    <source>
        <strain evidence="13">2F2</strain>
    </source>
</reference>
<comment type="catalytic activity">
    <reaction evidence="1 12">
        <text>Hydrolysis of terminal, non-reducing beta-D-glucosyl residues with release of beta-D-glucose.</text>
        <dbReference type="EC" id="3.2.1.21"/>
    </reaction>
</comment>
<feature type="active site" description="Proton donor" evidence="9">
    <location>
        <position position="166"/>
    </location>
</feature>
<reference evidence="13" key="1">
    <citation type="journal article" date="2011" name="J. Biotechnol.">
        <title>Bioconversion of ginsenosides Rb(1), Rb(2), Rc and Rd by novel beta-glucosidase hydrolyzing outer 3-O glycoside from Sphingomonas sp. 2F2: cloning, expression, and enzyme characterization.</title>
        <authorList>
            <person name="Wang L."/>
            <person name="Liu Q.M."/>
            <person name="Sung B.H."/>
            <person name="An D.S."/>
            <person name="Lee H.G."/>
            <person name="Kim S.G."/>
            <person name="Kim S.C."/>
            <person name="Lee S.T."/>
            <person name="Im W.T."/>
        </authorList>
    </citation>
    <scope>NUCLEOTIDE SEQUENCE</scope>
    <source>
        <strain evidence="13">2F2</strain>
    </source>
</reference>
<feature type="binding site" evidence="10">
    <location>
        <position position="398"/>
    </location>
    <ligand>
        <name>substrate</name>
    </ligand>
</feature>
<dbReference type="PANTHER" id="PTHR10353:SF36">
    <property type="entry name" value="LP05116P"/>
    <property type="match status" value="1"/>
</dbReference>
<evidence type="ECO:0000256" key="3">
    <source>
        <dbReference type="ARBA" id="ARBA00012744"/>
    </source>
</evidence>
<dbReference type="NCBIfam" id="TIGR03356">
    <property type="entry name" value="BGL"/>
    <property type="match status" value="1"/>
</dbReference>
<feature type="binding site" evidence="10">
    <location>
        <position position="165"/>
    </location>
    <ligand>
        <name>substrate</name>
    </ligand>
</feature>
<feature type="binding site" evidence="10">
    <location>
        <position position="293"/>
    </location>
    <ligand>
        <name>substrate</name>
    </ligand>
</feature>
<dbReference type="PRINTS" id="PR00131">
    <property type="entry name" value="GLHYDRLASE1"/>
</dbReference>
<evidence type="ECO:0000256" key="9">
    <source>
        <dbReference type="PIRSR" id="PIRSR617736-1"/>
    </source>
</evidence>
<protein>
    <recommendedName>
        <fullName evidence="3 12">Beta-glucosidase</fullName>
        <ecNumber evidence="3 12">3.2.1.21</ecNumber>
    </recommendedName>
</protein>
<dbReference type="Gene3D" id="3.20.20.80">
    <property type="entry name" value="Glycosidases"/>
    <property type="match status" value="1"/>
</dbReference>
<keyword evidence="5" id="KW-0136">Cellulose degradation</keyword>
<evidence type="ECO:0000256" key="7">
    <source>
        <dbReference type="ARBA" id="ARBA00023295"/>
    </source>
</evidence>
<dbReference type="GO" id="GO:0030245">
    <property type="term" value="P:cellulose catabolic process"/>
    <property type="evidence" value="ECO:0007669"/>
    <property type="project" value="UniProtKB-KW"/>
</dbReference>
<proteinExistence type="inferred from homology"/>
<dbReference type="SMR" id="F1JZ12"/>
<dbReference type="GO" id="GO:0008422">
    <property type="term" value="F:beta-glucosidase activity"/>
    <property type="evidence" value="ECO:0007669"/>
    <property type="project" value="UniProtKB-EC"/>
</dbReference>
<evidence type="ECO:0000256" key="6">
    <source>
        <dbReference type="ARBA" id="ARBA00023277"/>
    </source>
</evidence>
<feature type="binding site" evidence="10">
    <location>
        <position position="121"/>
    </location>
    <ligand>
        <name>substrate</name>
    </ligand>
</feature>
<evidence type="ECO:0000256" key="11">
    <source>
        <dbReference type="PROSITE-ProRule" id="PRU10055"/>
    </source>
</evidence>
<keyword evidence="8" id="KW-0624">Polysaccharide degradation</keyword>
<dbReference type="EC" id="3.2.1.21" evidence="3 12"/>
<keyword evidence="7 12" id="KW-0326">Glycosidase</keyword>
<comment type="similarity">
    <text evidence="2 12">Belongs to the glycosyl hydrolase 1 family.</text>
</comment>
<dbReference type="PROSITE" id="PS00572">
    <property type="entry name" value="GLYCOSYL_HYDROL_F1_1"/>
    <property type="match status" value="1"/>
</dbReference>
<dbReference type="InterPro" id="IPR017853">
    <property type="entry name" value="GH"/>
</dbReference>
<evidence type="ECO:0000256" key="12">
    <source>
        <dbReference type="RuleBase" id="RU361175"/>
    </source>
</evidence>
<name>F1JZ12_9SPHN</name>
<dbReference type="AlphaFoldDB" id="F1JZ12"/>
<dbReference type="PANTHER" id="PTHR10353">
    <property type="entry name" value="GLYCOSYL HYDROLASE"/>
    <property type="match status" value="1"/>
</dbReference>
<dbReference type="Pfam" id="PF00232">
    <property type="entry name" value="Glyco_hydro_1"/>
    <property type="match status" value="1"/>
</dbReference>